<gene>
    <name evidence="2" type="ORF">NCGR_LOCUS8938</name>
</gene>
<dbReference type="AlphaFoldDB" id="A0A811MZZ0"/>
<dbReference type="Proteomes" id="UP000604825">
    <property type="component" value="Unassembled WGS sequence"/>
</dbReference>
<dbReference type="EMBL" id="CAJGYO010000002">
    <property type="protein sequence ID" value="CAD6213313.1"/>
    <property type="molecule type" value="Genomic_DNA"/>
</dbReference>
<proteinExistence type="predicted"/>
<evidence type="ECO:0000313" key="2">
    <source>
        <dbReference type="EMBL" id="CAD6213313.1"/>
    </source>
</evidence>
<accession>A0A811MZZ0</accession>
<evidence type="ECO:0000313" key="3">
    <source>
        <dbReference type="Proteomes" id="UP000604825"/>
    </source>
</evidence>
<name>A0A811MZZ0_9POAL</name>
<feature type="compositionally biased region" description="Gly residues" evidence="1">
    <location>
        <begin position="1"/>
        <end position="11"/>
    </location>
</feature>
<protein>
    <submittedName>
        <fullName evidence="2">Uncharacterized protein</fullName>
    </submittedName>
</protein>
<evidence type="ECO:0000256" key="1">
    <source>
        <dbReference type="SAM" id="MobiDB-lite"/>
    </source>
</evidence>
<comment type="caution">
    <text evidence="2">The sequence shown here is derived from an EMBL/GenBank/DDBJ whole genome shotgun (WGS) entry which is preliminary data.</text>
</comment>
<sequence length="137" mass="14581">MASGGSTGELGDGSNVTGRKKQADEGGEAPHGVGGWRGTARHRAALRAQSMAIVAAMLWRGGGGWEARRAGHQGTRRGCEEEEKGVAAAGGELEKRSGGWRSYTRGCLGFWGTDDWMPRRPYLWPQGEHRGACGIES</sequence>
<feature type="region of interest" description="Disordered" evidence="1">
    <location>
        <begin position="1"/>
        <end position="40"/>
    </location>
</feature>
<reference evidence="2" key="1">
    <citation type="submission" date="2020-10" db="EMBL/GenBank/DDBJ databases">
        <authorList>
            <person name="Han B."/>
            <person name="Lu T."/>
            <person name="Zhao Q."/>
            <person name="Huang X."/>
            <person name="Zhao Y."/>
        </authorList>
    </citation>
    <scope>NUCLEOTIDE SEQUENCE</scope>
</reference>
<keyword evidence="3" id="KW-1185">Reference proteome</keyword>
<organism evidence="2 3">
    <name type="scientific">Miscanthus lutarioriparius</name>
    <dbReference type="NCBI Taxonomy" id="422564"/>
    <lineage>
        <taxon>Eukaryota</taxon>
        <taxon>Viridiplantae</taxon>
        <taxon>Streptophyta</taxon>
        <taxon>Embryophyta</taxon>
        <taxon>Tracheophyta</taxon>
        <taxon>Spermatophyta</taxon>
        <taxon>Magnoliopsida</taxon>
        <taxon>Liliopsida</taxon>
        <taxon>Poales</taxon>
        <taxon>Poaceae</taxon>
        <taxon>PACMAD clade</taxon>
        <taxon>Panicoideae</taxon>
        <taxon>Andropogonodae</taxon>
        <taxon>Andropogoneae</taxon>
        <taxon>Saccharinae</taxon>
        <taxon>Miscanthus</taxon>
    </lineage>
</organism>